<dbReference type="InterPro" id="IPR036770">
    <property type="entry name" value="Ankyrin_rpt-contain_sf"/>
</dbReference>
<dbReference type="Proteomes" id="UP000578449">
    <property type="component" value="Unassembled WGS sequence"/>
</dbReference>
<dbReference type="EMBL" id="JACHGN010000002">
    <property type="protein sequence ID" value="MBB5131264.1"/>
    <property type="molecule type" value="Genomic_DNA"/>
</dbReference>
<dbReference type="SUPFAM" id="SSF48403">
    <property type="entry name" value="Ankyrin repeat"/>
    <property type="match status" value="1"/>
</dbReference>
<dbReference type="AlphaFoldDB" id="A0A840NRK3"/>
<sequence length="313" mass="33921">MHTWRLEWAAWQRITPAVLRERLALGADPDARLHALGNTPLFEVLARDGAAEMIDALAAAGATIDVLNLTGQTPLWEAVRIGRRDSVRALLRAGADPWRPLFAQWSPGLLGMCGPLADLFEDLPGAPRLGPNLREMLEYADILIESYASWQGHRAVGFVAGVAEEDVLSRLGALRGERAGEEPAGPGYEAVHVATSPYGGVVLHQDDGAALVVERCCRALTTPTGLLASVSAGPGGGTYVHVWRDGRRVRHVEPGQEPGAEGPIEEWLCHFGDLSGDYGRMERALAYMSMITGVAAEERWTREAPHHRVLVPR</sequence>
<name>A0A840NRK3_9ACTN</name>
<dbReference type="InterPro" id="IPR002110">
    <property type="entry name" value="Ankyrin_rpt"/>
</dbReference>
<dbReference type="PROSITE" id="PS50297">
    <property type="entry name" value="ANK_REP_REGION"/>
    <property type="match status" value="1"/>
</dbReference>
<gene>
    <name evidence="2" type="ORF">HNP84_000970</name>
</gene>
<keyword evidence="3" id="KW-1185">Reference proteome</keyword>
<evidence type="ECO:0000313" key="3">
    <source>
        <dbReference type="Proteomes" id="UP000578449"/>
    </source>
</evidence>
<evidence type="ECO:0008006" key="4">
    <source>
        <dbReference type="Google" id="ProtNLM"/>
    </source>
</evidence>
<feature type="repeat" description="ANK" evidence="1">
    <location>
        <begin position="70"/>
        <end position="96"/>
    </location>
</feature>
<dbReference type="Gene3D" id="1.25.40.20">
    <property type="entry name" value="Ankyrin repeat-containing domain"/>
    <property type="match status" value="1"/>
</dbReference>
<organism evidence="2 3">
    <name type="scientific">Thermocatellispora tengchongensis</name>
    <dbReference type="NCBI Taxonomy" id="1073253"/>
    <lineage>
        <taxon>Bacteria</taxon>
        <taxon>Bacillati</taxon>
        <taxon>Actinomycetota</taxon>
        <taxon>Actinomycetes</taxon>
        <taxon>Streptosporangiales</taxon>
        <taxon>Streptosporangiaceae</taxon>
        <taxon>Thermocatellispora</taxon>
    </lineage>
</organism>
<proteinExistence type="predicted"/>
<reference evidence="2 3" key="1">
    <citation type="submission" date="2020-08" db="EMBL/GenBank/DDBJ databases">
        <title>Genomic Encyclopedia of Type Strains, Phase IV (KMG-IV): sequencing the most valuable type-strain genomes for metagenomic binning, comparative biology and taxonomic classification.</title>
        <authorList>
            <person name="Goeker M."/>
        </authorList>
    </citation>
    <scope>NUCLEOTIDE SEQUENCE [LARGE SCALE GENOMIC DNA]</scope>
    <source>
        <strain evidence="2 3">DSM 45615</strain>
    </source>
</reference>
<dbReference type="PROSITE" id="PS50088">
    <property type="entry name" value="ANK_REPEAT"/>
    <property type="match status" value="1"/>
</dbReference>
<protein>
    <recommendedName>
        <fullName evidence="4">Ankyrin repeat domain-containing protein</fullName>
    </recommendedName>
</protein>
<evidence type="ECO:0000256" key="1">
    <source>
        <dbReference type="PROSITE-ProRule" id="PRU00023"/>
    </source>
</evidence>
<accession>A0A840NRK3</accession>
<evidence type="ECO:0000313" key="2">
    <source>
        <dbReference type="EMBL" id="MBB5131264.1"/>
    </source>
</evidence>
<comment type="caution">
    <text evidence="2">The sequence shown here is derived from an EMBL/GenBank/DDBJ whole genome shotgun (WGS) entry which is preliminary data.</text>
</comment>
<dbReference type="RefSeq" id="WP_185048104.1">
    <property type="nucleotide sequence ID" value="NZ_BAABIX010000023.1"/>
</dbReference>
<dbReference type="SMART" id="SM00248">
    <property type="entry name" value="ANK"/>
    <property type="match status" value="2"/>
</dbReference>
<keyword evidence="1" id="KW-0040">ANK repeat</keyword>
<dbReference type="Pfam" id="PF12796">
    <property type="entry name" value="Ank_2"/>
    <property type="match status" value="1"/>
</dbReference>